<evidence type="ECO:0008006" key="4">
    <source>
        <dbReference type="Google" id="ProtNLM"/>
    </source>
</evidence>
<sequence length="288" mass="34055">MHTAWAQLERNLKCVMPNTTVVIDHKEKADGDVVLMCHSSIRVLEKGVSGRGFASWARVQTLIGIPGVVCLHAPNGLHFTRQAWYGDRFDQFRLDRFYLSRRGEWAYHIREVAHQGAKTLSDHVPVRLELVLKECGAARRPRRSYFKMDCRMLMWSEVLDRVRTIWQEHLTWARDKRKRWTLALGRIRKLLMELRNGKRSWEEDHNHLEVRVDDARRRIHQDHSAVAREEFEEAVTTLRKREQELAEQYRKRCKITWLKEGEAPSKYFFARMKAKNAHKEMTALEGDA</sequence>
<gene>
    <name evidence="2" type="ORF">R1sor_006857</name>
</gene>
<keyword evidence="3" id="KW-1185">Reference proteome</keyword>
<proteinExistence type="predicted"/>
<organism evidence="2 3">
    <name type="scientific">Riccia sorocarpa</name>
    <dbReference type="NCBI Taxonomy" id="122646"/>
    <lineage>
        <taxon>Eukaryota</taxon>
        <taxon>Viridiplantae</taxon>
        <taxon>Streptophyta</taxon>
        <taxon>Embryophyta</taxon>
        <taxon>Marchantiophyta</taxon>
        <taxon>Marchantiopsida</taxon>
        <taxon>Marchantiidae</taxon>
        <taxon>Marchantiales</taxon>
        <taxon>Ricciaceae</taxon>
        <taxon>Riccia</taxon>
    </lineage>
</organism>
<evidence type="ECO:0000313" key="3">
    <source>
        <dbReference type="Proteomes" id="UP001633002"/>
    </source>
</evidence>
<reference evidence="2 3" key="1">
    <citation type="submission" date="2024-09" db="EMBL/GenBank/DDBJ databases">
        <title>Chromosome-scale assembly of Riccia sorocarpa.</title>
        <authorList>
            <person name="Paukszto L."/>
        </authorList>
    </citation>
    <scope>NUCLEOTIDE SEQUENCE [LARGE SCALE GENOMIC DNA]</scope>
    <source>
        <strain evidence="2">LP-2024</strain>
        <tissue evidence="2">Aerial parts of the thallus</tissue>
    </source>
</reference>
<evidence type="ECO:0000256" key="1">
    <source>
        <dbReference type="SAM" id="Coils"/>
    </source>
</evidence>
<dbReference type="Proteomes" id="UP001633002">
    <property type="component" value="Unassembled WGS sequence"/>
</dbReference>
<accession>A0ABD3HSV6</accession>
<dbReference type="AlphaFoldDB" id="A0ABD3HSV6"/>
<name>A0ABD3HSV6_9MARC</name>
<keyword evidence="1" id="KW-0175">Coiled coil</keyword>
<feature type="coiled-coil region" evidence="1">
    <location>
        <begin position="198"/>
        <end position="248"/>
    </location>
</feature>
<comment type="caution">
    <text evidence="2">The sequence shown here is derived from an EMBL/GenBank/DDBJ whole genome shotgun (WGS) entry which is preliminary data.</text>
</comment>
<dbReference type="EMBL" id="JBJQOH010000003">
    <property type="protein sequence ID" value="KAL3693206.1"/>
    <property type="molecule type" value="Genomic_DNA"/>
</dbReference>
<evidence type="ECO:0000313" key="2">
    <source>
        <dbReference type="EMBL" id="KAL3693206.1"/>
    </source>
</evidence>
<protein>
    <recommendedName>
        <fullName evidence="4">Endonuclease/exonuclease/phosphatase domain-containing protein</fullName>
    </recommendedName>
</protein>